<dbReference type="GO" id="GO:0009103">
    <property type="term" value="P:lipopolysaccharide biosynthetic process"/>
    <property type="evidence" value="ECO:0007669"/>
    <property type="project" value="UniProtKB-ARBA"/>
</dbReference>
<dbReference type="PANTHER" id="PTHR33908">
    <property type="entry name" value="MANNOSYLTRANSFERASE YKCB-RELATED"/>
    <property type="match status" value="1"/>
</dbReference>
<dbReference type="EMBL" id="NFZS01000005">
    <property type="protein sequence ID" value="RAO74790.1"/>
    <property type="molecule type" value="Genomic_DNA"/>
</dbReference>
<dbReference type="GO" id="GO:0005886">
    <property type="term" value="C:plasma membrane"/>
    <property type="evidence" value="ECO:0007669"/>
    <property type="project" value="UniProtKB-SubCell"/>
</dbReference>
<feature type="transmembrane region" description="Helical" evidence="8">
    <location>
        <begin position="349"/>
        <end position="368"/>
    </location>
</feature>
<evidence type="ECO:0000256" key="4">
    <source>
        <dbReference type="ARBA" id="ARBA00022679"/>
    </source>
</evidence>
<accession>A0A328NWW0</accession>
<feature type="transmembrane region" description="Helical" evidence="8">
    <location>
        <begin position="26"/>
        <end position="45"/>
    </location>
</feature>
<evidence type="ECO:0000256" key="3">
    <source>
        <dbReference type="ARBA" id="ARBA00022676"/>
    </source>
</evidence>
<feature type="transmembrane region" description="Helical" evidence="8">
    <location>
        <begin position="191"/>
        <end position="219"/>
    </location>
</feature>
<keyword evidence="4" id="KW-0808">Transferase</keyword>
<dbReference type="AlphaFoldDB" id="A0A328NWW0"/>
<evidence type="ECO:0000313" key="10">
    <source>
        <dbReference type="Proteomes" id="UP000248926"/>
    </source>
</evidence>
<evidence type="ECO:0000256" key="8">
    <source>
        <dbReference type="SAM" id="Phobius"/>
    </source>
</evidence>
<evidence type="ECO:0000313" key="9">
    <source>
        <dbReference type="EMBL" id="RAO74790.1"/>
    </source>
</evidence>
<reference evidence="9 10" key="1">
    <citation type="journal article" date="2018" name="Genet. Mol. Biol.">
        <title>The genome sequence of Dyella jiangningensis FCAV SCS01 from a lignocellulose-decomposing microbial consortium metagenome reveals potential for biotechnological applications.</title>
        <authorList>
            <person name="Desiderato J.G."/>
            <person name="Alvarenga D.O."/>
            <person name="Constancio M.T.L."/>
            <person name="Alves L.M.C."/>
            <person name="Varani A.M."/>
        </authorList>
    </citation>
    <scope>NUCLEOTIDE SEQUENCE [LARGE SCALE GENOMIC DNA]</scope>
    <source>
        <strain evidence="9 10">FCAV SCS01</strain>
    </source>
</reference>
<dbReference type="GO" id="GO:0016763">
    <property type="term" value="F:pentosyltransferase activity"/>
    <property type="evidence" value="ECO:0007669"/>
    <property type="project" value="TreeGrafter"/>
</dbReference>
<proteinExistence type="predicted"/>
<gene>
    <name evidence="9" type="ORF">CA260_18435</name>
</gene>
<feature type="transmembrane region" description="Helical" evidence="8">
    <location>
        <begin position="374"/>
        <end position="393"/>
    </location>
</feature>
<dbReference type="PANTHER" id="PTHR33908:SF11">
    <property type="entry name" value="MEMBRANE PROTEIN"/>
    <property type="match status" value="1"/>
</dbReference>
<evidence type="ECO:0000256" key="5">
    <source>
        <dbReference type="ARBA" id="ARBA00022692"/>
    </source>
</evidence>
<feature type="transmembrane region" description="Helical" evidence="8">
    <location>
        <begin position="318"/>
        <end position="337"/>
    </location>
</feature>
<keyword evidence="2" id="KW-1003">Cell membrane</keyword>
<protein>
    <recommendedName>
        <fullName evidence="11">Glycosyltransferase RgtA/B/C/D-like domain-containing protein</fullName>
    </recommendedName>
</protein>
<dbReference type="Proteomes" id="UP000248926">
    <property type="component" value="Unassembled WGS sequence"/>
</dbReference>
<name>A0A328NWW0_9GAMM</name>
<feature type="transmembrane region" description="Helical" evidence="8">
    <location>
        <begin position="98"/>
        <end position="126"/>
    </location>
</feature>
<evidence type="ECO:0000256" key="7">
    <source>
        <dbReference type="ARBA" id="ARBA00023136"/>
    </source>
</evidence>
<feature type="transmembrane region" description="Helical" evidence="8">
    <location>
        <begin position="231"/>
        <end position="252"/>
    </location>
</feature>
<dbReference type="RefSeq" id="WP_111984548.1">
    <property type="nucleotide sequence ID" value="NZ_NFZS01000005.1"/>
</dbReference>
<comment type="subcellular location">
    <subcellularLocation>
        <location evidence="1">Cell membrane</location>
        <topology evidence="1">Multi-pass membrane protein</topology>
    </subcellularLocation>
</comment>
<evidence type="ECO:0000256" key="1">
    <source>
        <dbReference type="ARBA" id="ARBA00004651"/>
    </source>
</evidence>
<dbReference type="OrthoDB" id="5937506at2"/>
<keyword evidence="7 8" id="KW-0472">Membrane</keyword>
<organism evidence="9 10">
    <name type="scientific">Dyella jiangningensis</name>
    <dbReference type="NCBI Taxonomy" id="1379159"/>
    <lineage>
        <taxon>Bacteria</taxon>
        <taxon>Pseudomonadati</taxon>
        <taxon>Pseudomonadota</taxon>
        <taxon>Gammaproteobacteria</taxon>
        <taxon>Lysobacterales</taxon>
        <taxon>Rhodanobacteraceae</taxon>
        <taxon>Dyella</taxon>
    </lineage>
</organism>
<feature type="transmembrane region" description="Helical" evidence="8">
    <location>
        <begin position="159"/>
        <end position="179"/>
    </location>
</feature>
<keyword evidence="3" id="KW-0328">Glycosyltransferase</keyword>
<sequence length="541" mass="59286">MTTSPCTVAMGPMTPGWSLGDAKHAWPIWLSLAAFFTLVLVQVNLPGLYMDAVNPDFVAAQLLHHNARQPSAGIPSKVFPILGGLYYGAQNVYVGLPIFAVFGFSVVTLRVAQALFGAILVAALFVTTNRLTRSRALACACTLGLATELAFSASFRTQFYIQMGGAAWLVVALAYAMPINDQPELARRRTLLSGVFTGLACYGYFVLGFFVPGLVLLIAWRRRGGWRDLPAWLAGLILGLTPYALGYLSLLIKLKGIAPTLAFIHNMLGELHPFEASGATGNNIAYAWNMTRLAVTDQGNESMIFGQKLESAWSAIKYGGLVFSLLIMSGLLIFRLIGRKERLVRTLPVLLPWSFLAVASLFGTRLWAHHFSVLVPFVYLLGALLLLECLDALRASPFVNKAVIAVALGACLACNLVQQADFHRELARTGGTGKMPEALNTLAEEARGSSAQVAYLFPEWGFYTSFSFLTGNRVRYVDNAEGRTLMQLRSRGYRTFRLAFWNAADSERYSQILFAAGAQNITERVYTRRDGVPAFYLIEAE</sequence>
<evidence type="ECO:0000256" key="2">
    <source>
        <dbReference type="ARBA" id="ARBA00022475"/>
    </source>
</evidence>
<dbReference type="InterPro" id="IPR050297">
    <property type="entry name" value="LipidA_mod_glycosyltrf_83"/>
</dbReference>
<evidence type="ECO:0000256" key="6">
    <source>
        <dbReference type="ARBA" id="ARBA00022989"/>
    </source>
</evidence>
<comment type="caution">
    <text evidence="9">The sequence shown here is derived from an EMBL/GenBank/DDBJ whole genome shotgun (WGS) entry which is preliminary data.</text>
</comment>
<evidence type="ECO:0008006" key="11">
    <source>
        <dbReference type="Google" id="ProtNLM"/>
    </source>
</evidence>
<keyword evidence="6 8" id="KW-1133">Transmembrane helix</keyword>
<keyword evidence="5 8" id="KW-0812">Transmembrane</keyword>
<keyword evidence="10" id="KW-1185">Reference proteome</keyword>